<keyword evidence="3" id="KW-1185">Reference proteome</keyword>
<sequence length="336" mass="37366">MSSIESTALLTALGIATVTAAVYAYRLLVPQDHQRLGSLSDIKTAAATYKEKFWESSAYADLPFGKTHYFLLGPVDGEKLVFVHGISCPGPCFPSFMNDLANRGYRILVYDHFGRGYSDSPGVHYSQDLYVAQLAMLLQKLGWSRAHILGYSLGGAIAANFVAKFPEIAKSVIFIAPTGLMTKLPPTAMILKIPILGPLIFYTFGANVLCNLSTKNFILQPHESKDLAHLVKLNTFMIRHHPGYLRAYFSTVTHFNFGGNDAYFSKIEKSHCNKTMAIWGSADKVVPFLYAERLQELMPSLKMVAKENWGHTIVAELPGFCVETVDEFLTDQKRHD</sequence>
<dbReference type="Proteomes" id="UP001648503">
    <property type="component" value="Unassembled WGS sequence"/>
</dbReference>
<feature type="domain" description="AB hydrolase-1" evidence="1">
    <location>
        <begin position="80"/>
        <end position="314"/>
    </location>
</feature>
<dbReference type="Gene3D" id="3.40.50.1820">
    <property type="entry name" value="alpha/beta hydrolase"/>
    <property type="match status" value="1"/>
</dbReference>
<dbReference type="PRINTS" id="PR00111">
    <property type="entry name" value="ABHYDROLASE"/>
</dbReference>
<evidence type="ECO:0000259" key="1">
    <source>
        <dbReference type="Pfam" id="PF00561"/>
    </source>
</evidence>
<dbReference type="EMBL" id="JAFCIX010000566">
    <property type="protein sequence ID" value="KAH6587296.1"/>
    <property type="molecule type" value="Genomic_DNA"/>
</dbReference>
<reference evidence="2 3" key="1">
    <citation type="submission" date="2021-02" db="EMBL/GenBank/DDBJ databases">
        <title>Variation within the Batrachochytrium salamandrivorans European outbreak.</title>
        <authorList>
            <person name="Kelly M."/>
            <person name="Pasmans F."/>
            <person name="Shea T.P."/>
            <person name="Munoz J.F."/>
            <person name="Carranza S."/>
            <person name="Cuomo C.A."/>
            <person name="Martel A."/>
        </authorList>
    </citation>
    <scope>NUCLEOTIDE SEQUENCE [LARGE SCALE GENOMIC DNA]</scope>
    <source>
        <strain evidence="2 3">AMFP18/2</strain>
    </source>
</reference>
<comment type="caution">
    <text evidence="2">The sequence shown here is derived from an EMBL/GenBank/DDBJ whole genome shotgun (WGS) entry which is preliminary data.</text>
</comment>
<name>A0ABQ8EVN3_9FUNG</name>
<dbReference type="Pfam" id="PF00561">
    <property type="entry name" value="Abhydrolase_1"/>
    <property type="match status" value="1"/>
</dbReference>
<protein>
    <recommendedName>
        <fullName evidence="1">AB hydrolase-1 domain-containing protein</fullName>
    </recommendedName>
</protein>
<dbReference type="InterPro" id="IPR000073">
    <property type="entry name" value="AB_hydrolase_1"/>
</dbReference>
<organism evidence="2 3">
    <name type="scientific">Batrachochytrium salamandrivorans</name>
    <dbReference type="NCBI Taxonomy" id="1357716"/>
    <lineage>
        <taxon>Eukaryota</taxon>
        <taxon>Fungi</taxon>
        <taxon>Fungi incertae sedis</taxon>
        <taxon>Chytridiomycota</taxon>
        <taxon>Chytridiomycota incertae sedis</taxon>
        <taxon>Chytridiomycetes</taxon>
        <taxon>Rhizophydiales</taxon>
        <taxon>Rhizophydiales incertae sedis</taxon>
        <taxon>Batrachochytrium</taxon>
    </lineage>
</organism>
<gene>
    <name evidence="2" type="ORF">BASA50_001302</name>
</gene>
<proteinExistence type="predicted"/>
<dbReference type="PANTHER" id="PTHR43798">
    <property type="entry name" value="MONOACYLGLYCEROL LIPASE"/>
    <property type="match status" value="1"/>
</dbReference>
<evidence type="ECO:0000313" key="2">
    <source>
        <dbReference type="EMBL" id="KAH6587296.1"/>
    </source>
</evidence>
<dbReference type="InterPro" id="IPR029058">
    <property type="entry name" value="AB_hydrolase_fold"/>
</dbReference>
<dbReference type="InterPro" id="IPR050266">
    <property type="entry name" value="AB_hydrolase_sf"/>
</dbReference>
<dbReference type="SUPFAM" id="SSF53474">
    <property type="entry name" value="alpha/beta-Hydrolases"/>
    <property type="match status" value="1"/>
</dbReference>
<evidence type="ECO:0000313" key="3">
    <source>
        <dbReference type="Proteomes" id="UP001648503"/>
    </source>
</evidence>
<accession>A0ABQ8EVN3</accession>
<dbReference type="PANTHER" id="PTHR43798:SF33">
    <property type="entry name" value="HYDROLASE, PUTATIVE (AFU_ORTHOLOGUE AFUA_2G14860)-RELATED"/>
    <property type="match status" value="1"/>
</dbReference>